<evidence type="ECO:0000259" key="1">
    <source>
        <dbReference type="SMART" id="SM01289"/>
    </source>
</evidence>
<accession>A0AAW2B751</accession>
<evidence type="ECO:0000313" key="2">
    <source>
        <dbReference type="EMBL" id="KAK9981756.1"/>
    </source>
</evidence>
<dbReference type="InterPro" id="IPR004020">
    <property type="entry name" value="DAPIN"/>
</dbReference>
<evidence type="ECO:0000313" key="3">
    <source>
        <dbReference type="Proteomes" id="UP001479290"/>
    </source>
</evidence>
<dbReference type="SUPFAM" id="SSF47986">
    <property type="entry name" value="DEATH domain"/>
    <property type="match status" value="1"/>
</dbReference>
<dbReference type="InterPro" id="IPR011029">
    <property type="entry name" value="DEATH-like_dom_sf"/>
</dbReference>
<dbReference type="EMBL" id="JAWDJR010000001">
    <property type="protein sequence ID" value="KAK9981756.1"/>
    <property type="molecule type" value="Genomic_DNA"/>
</dbReference>
<keyword evidence="3" id="KW-1185">Reference proteome</keyword>
<dbReference type="Gene3D" id="1.10.533.10">
    <property type="entry name" value="Death Domain, Fas"/>
    <property type="match status" value="1"/>
</dbReference>
<dbReference type="Proteomes" id="UP001479290">
    <property type="component" value="Unassembled WGS sequence"/>
</dbReference>
<organism evidence="2 3">
    <name type="scientific">Culter alburnus</name>
    <name type="common">Topmouth culter</name>
    <dbReference type="NCBI Taxonomy" id="194366"/>
    <lineage>
        <taxon>Eukaryota</taxon>
        <taxon>Metazoa</taxon>
        <taxon>Chordata</taxon>
        <taxon>Craniata</taxon>
        <taxon>Vertebrata</taxon>
        <taxon>Euteleostomi</taxon>
        <taxon>Actinopterygii</taxon>
        <taxon>Neopterygii</taxon>
        <taxon>Teleostei</taxon>
        <taxon>Ostariophysi</taxon>
        <taxon>Cypriniformes</taxon>
        <taxon>Xenocyprididae</taxon>
        <taxon>Xenocypridinae</taxon>
        <taxon>Culter</taxon>
    </lineage>
</organism>
<proteinExistence type="predicted"/>
<dbReference type="CDD" id="cd08321">
    <property type="entry name" value="Pyrin_ASC-like"/>
    <property type="match status" value="1"/>
</dbReference>
<protein>
    <recommendedName>
        <fullName evidence="1">Pyrin domain-containing protein</fullName>
    </recommendedName>
</protein>
<dbReference type="Pfam" id="PF02758">
    <property type="entry name" value="PYRIN"/>
    <property type="match status" value="1"/>
</dbReference>
<gene>
    <name evidence="2" type="ORF">ABG768_001280</name>
</gene>
<name>A0AAW2B751_CULAL</name>
<comment type="caution">
    <text evidence="2">The sequence shown here is derived from an EMBL/GenBank/DDBJ whole genome shotgun (WGS) entry which is preliminary data.</text>
</comment>
<sequence length="119" mass="13318">MDATKKLIMDTLDQIVNADFKRFIWHPWNGVGHDIEPIPRALLENVDRQDLVDIMVQRYTTNAGTVAVQVLCNINQHDLAKKLDLKLQQDGKILLWTSCSVASGSSVRVLTPSSALVHL</sequence>
<dbReference type="AlphaFoldDB" id="A0AAW2B751"/>
<dbReference type="SMART" id="SM01289">
    <property type="entry name" value="PYRIN"/>
    <property type="match status" value="1"/>
</dbReference>
<feature type="domain" description="Pyrin" evidence="1">
    <location>
        <begin position="4"/>
        <end position="85"/>
    </location>
</feature>
<reference evidence="2 3" key="1">
    <citation type="submission" date="2024-05" db="EMBL/GenBank/DDBJ databases">
        <title>A high-quality chromosomal-level genome assembly of Topmouth culter (Culter alburnus).</title>
        <authorList>
            <person name="Zhao H."/>
        </authorList>
    </citation>
    <scope>NUCLEOTIDE SEQUENCE [LARGE SCALE GENOMIC DNA]</scope>
    <source>
        <strain evidence="2">CATC2023</strain>
        <tissue evidence="2">Muscle</tissue>
    </source>
</reference>